<protein>
    <submittedName>
        <fullName evidence="3">DUF2079 domain-containing protein</fullName>
    </submittedName>
</protein>
<keyword evidence="2" id="KW-0812">Transmembrane</keyword>
<dbReference type="RefSeq" id="WP_377285767.1">
    <property type="nucleotide sequence ID" value="NZ_JBHSBM010000011.1"/>
</dbReference>
<dbReference type="Proteomes" id="UP001595850">
    <property type="component" value="Unassembled WGS sequence"/>
</dbReference>
<sequence length="573" mass="60419">MSGGVAAGAEETGESGRETPGNGGAGSGAQEGRTGERPAPGGVAGRVTGRAAAFLRRRPHTTVPAVLALVAAAAYAVLGLVKLATFRASTFDLVIVDQAVRGYAGFEMGRVPSVGMHYGVGMDLLQVGDHFSPIYALLAPLYWIHDGPRTLIIAQAVLLALAAIPVWRYAERRLGPVPAHLVAAAYLLSWPVAQTAGFDVHEAAFVPLLSAIMIERFDAGRALPAVLAAAGLLLVKEDMGLLVAGFGVYLLVTRRRLEGTAFVLFGFAALTLVRGVLMPLAGSSGEGFHWAYGRWGDGLGGLVLGIARDPLGALWQLVSPETKVDTLAFLFWPVLLTALLSPLTLAALPLIAERFLADRPQFWEANFHYNAFLVAILFCAGVDGAGRLGGWLRRRAAARRSVAVRGPGRSGGTGPGGGADRGAAVGRGEEHGGGADRGGRTDVARRAGRHWAFGVCAVALTLVPRFALGDLLEWSFYEGESHTAAARQAVAAVPDGVVVEAVNHVGPALTERATVLLWGPAAHGAPWIVADVDRWSFPFGAHEVQRQRVDEALRDGYRVVFERDGYIVLNRPS</sequence>
<feature type="transmembrane region" description="Helical" evidence="2">
    <location>
        <begin position="298"/>
        <end position="318"/>
    </location>
</feature>
<organism evidence="3 4">
    <name type="scientific">Planomonospora corallina</name>
    <dbReference type="NCBI Taxonomy" id="1806052"/>
    <lineage>
        <taxon>Bacteria</taxon>
        <taxon>Bacillati</taxon>
        <taxon>Actinomycetota</taxon>
        <taxon>Actinomycetes</taxon>
        <taxon>Streptosporangiales</taxon>
        <taxon>Streptosporangiaceae</taxon>
        <taxon>Planomonospora</taxon>
    </lineage>
</organism>
<feature type="compositionally biased region" description="Basic and acidic residues" evidence="1">
    <location>
        <begin position="427"/>
        <end position="441"/>
    </location>
</feature>
<feature type="transmembrane region" description="Helical" evidence="2">
    <location>
        <begin position="65"/>
        <end position="84"/>
    </location>
</feature>
<gene>
    <name evidence="3" type="ORF">ACFOWE_05220</name>
</gene>
<evidence type="ECO:0000313" key="3">
    <source>
        <dbReference type="EMBL" id="MFC4057682.1"/>
    </source>
</evidence>
<feature type="compositionally biased region" description="Low complexity" evidence="1">
    <location>
        <begin position="30"/>
        <end position="44"/>
    </location>
</feature>
<keyword evidence="4" id="KW-1185">Reference proteome</keyword>
<feature type="transmembrane region" description="Helical" evidence="2">
    <location>
        <begin position="371"/>
        <end position="390"/>
    </location>
</feature>
<feature type="transmembrane region" description="Helical" evidence="2">
    <location>
        <begin position="225"/>
        <end position="252"/>
    </location>
</feature>
<evidence type="ECO:0000256" key="1">
    <source>
        <dbReference type="SAM" id="MobiDB-lite"/>
    </source>
</evidence>
<feature type="transmembrane region" description="Helical" evidence="2">
    <location>
        <begin position="259"/>
        <end position="278"/>
    </location>
</feature>
<keyword evidence="2" id="KW-1133">Transmembrane helix</keyword>
<proteinExistence type="predicted"/>
<keyword evidence="2" id="KW-0472">Membrane</keyword>
<comment type="caution">
    <text evidence="3">The sequence shown here is derived from an EMBL/GenBank/DDBJ whole genome shotgun (WGS) entry which is preliminary data.</text>
</comment>
<dbReference type="EMBL" id="JBHSBM010000011">
    <property type="protein sequence ID" value="MFC4057682.1"/>
    <property type="molecule type" value="Genomic_DNA"/>
</dbReference>
<dbReference type="Pfam" id="PF09852">
    <property type="entry name" value="DUF2079"/>
    <property type="match status" value="1"/>
</dbReference>
<feature type="transmembrane region" description="Helical" evidence="2">
    <location>
        <begin position="330"/>
        <end position="351"/>
    </location>
</feature>
<feature type="region of interest" description="Disordered" evidence="1">
    <location>
        <begin position="1"/>
        <end position="44"/>
    </location>
</feature>
<reference evidence="4" key="1">
    <citation type="journal article" date="2019" name="Int. J. Syst. Evol. Microbiol.">
        <title>The Global Catalogue of Microorganisms (GCM) 10K type strain sequencing project: providing services to taxonomists for standard genome sequencing and annotation.</title>
        <authorList>
            <consortium name="The Broad Institute Genomics Platform"/>
            <consortium name="The Broad Institute Genome Sequencing Center for Infectious Disease"/>
            <person name="Wu L."/>
            <person name="Ma J."/>
        </authorList>
    </citation>
    <scope>NUCLEOTIDE SEQUENCE [LARGE SCALE GENOMIC DNA]</scope>
    <source>
        <strain evidence="4">TBRC 4489</strain>
    </source>
</reference>
<feature type="compositionally biased region" description="Gly residues" evidence="1">
    <location>
        <begin position="408"/>
        <end position="420"/>
    </location>
</feature>
<feature type="region of interest" description="Disordered" evidence="1">
    <location>
        <begin position="403"/>
        <end position="441"/>
    </location>
</feature>
<feature type="transmembrane region" description="Helical" evidence="2">
    <location>
        <begin position="151"/>
        <end position="170"/>
    </location>
</feature>
<dbReference type="InterPro" id="IPR018650">
    <property type="entry name" value="STSV1_Orf64"/>
</dbReference>
<accession>A0ABV8I0H4</accession>
<evidence type="ECO:0000313" key="4">
    <source>
        <dbReference type="Proteomes" id="UP001595850"/>
    </source>
</evidence>
<name>A0ABV8I0H4_9ACTN</name>
<evidence type="ECO:0000256" key="2">
    <source>
        <dbReference type="SAM" id="Phobius"/>
    </source>
</evidence>